<dbReference type="Proteomes" id="UP000709336">
    <property type="component" value="Unassembled WGS sequence"/>
</dbReference>
<dbReference type="EMBL" id="JAATNW010000007">
    <property type="protein sequence ID" value="NMH60993.1"/>
    <property type="molecule type" value="Genomic_DNA"/>
</dbReference>
<protein>
    <recommendedName>
        <fullName evidence="3">Restriction endonuclease</fullName>
    </recommendedName>
</protein>
<reference evidence="1 2" key="1">
    <citation type="submission" date="2020-03" db="EMBL/GenBank/DDBJ databases">
        <title>Alteromonas ponticola sp. nov., isolated from seawater.</title>
        <authorList>
            <person name="Yoon J.-H."/>
            <person name="Kim Y.-O."/>
        </authorList>
    </citation>
    <scope>NUCLEOTIDE SEQUENCE [LARGE SCALE GENOMIC DNA]</scope>
    <source>
        <strain evidence="1 2">MYP5</strain>
    </source>
</reference>
<name>A0ABX1R3H2_9ALTE</name>
<comment type="caution">
    <text evidence="1">The sequence shown here is derived from an EMBL/GenBank/DDBJ whole genome shotgun (WGS) entry which is preliminary data.</text>
</comment>
<keyword evidence="2" id="KW-1185">Reference proteome</keyword>
<evidence type="ECO:0008006" key="3">
    <source>
        <dbReference type="Google" id="ProtNLM"/>
    </source>
</evidence>
<sequence>MNALHDKSPVEHEGLRRPWIYCLILEWALELINDSGSLHATQRQVICIAQDLWDLSYHAANLTAGTGYRAPLRKMLIPQLKFQTNTNVRAFFLFRFASILLDQMNSAAPANDFEKITGVPLERFFVFATWLQTSFTQMETPFIRYESILIQLTPHFSHDELVKLLRLVGGSISDLAETVKNFRAEKRSIHPSEYFDEPLLINRPVILLPNGISTPHPHVLDIGISEFVLRTLKKADPRRFRDKFTTGFENYIFDVFREHGLDPMREDGIESIYKKCGVTGKVVDFFLNENDSNLFIDAKGVEPKPKVLTTVSGRFIRDQLKDHHFKGIDQIAECIEKLSDLHFDELASYQERFGLIITHQDFYVGDGVDLCSYLEEAHHNNLMSTIDGKFPIENLFFCGAAEFEGILKACSMSGTQITDFLKFCREQQTSAVTRKFDIAQHLVEYCNNYRLGHRRIGSAKTLVVKDRLFNQLISAVMSNKGFWSVGTDARIHQFVQEWRTLKTRLFAK</sequence>
<gene>
    <name evidence="1" type="ORF">HCJ96_13235</name>
</gene>
<proteinExistence type="predicted"/>
<evidence type="ECO:0000313" key="1">
    <source>
        <dbReference type="EMBL" id="NMH60993.1"/>
    </source>
</evidence>
<accession>A0ABX1R3H2</accession>
<evidence type="ECO:0000313" key="2">
    <source>
        <dbReference type="Proteomes" id="UP000709336"/>
    </source>
</evidence>
<organism evidence="1 2">
    <name type="scientific">Alteromonas ponticola</name>
    <dbReference type="NCBI Taxonomy" id="2720613"/>
    <lineage>
        <taxon>Bacteria</taxon>
        <taxon>Pseudomonadati</taxon>
        <taxon>Pseudomonadota</taxon>
        <taxon>Gammaproteobacteria</taxon>
        <taxon>Alteromonadales</taxon>
        <taxon>Alteromonadaceae</taxon>
        <taxon>Alteromonas/Salinimonas group</taxon>
        <taxon>Alteromonas</taxon>
    </lineage>
</organism>